<proteinExistence type="predicted"/>
<protein>
    <submittedName>
        <fullName evidence="2">Uncharacterized protein</fullName>
    </submittedName>
</protein>
<keyword evidence="3" id="KW-1185">Reference proteome</keyword>
<evidence type="ECO:0000313" key="2">
    <source>
        <dbReference type="EMBL" id="MPC94950.1"/>
    </source>
</evidence>
<feature type="region of interest" description="Disordered" evidence="1">
    <location>
        <begin position="44"/>
        <end position="72"/>
    </location>
</feature>
<accession>A0A5B7JDW7</accession>
<name>A0A5B7JDW7_PORTR</name>
<dbReference type="Proteomes" id="UP000324222">
    <property type="component" value="Unassembled WGS sequence"/>
</dbReference>
<evidence type="ECO:0000256" key="1">
    <source>
        <dbReference type="SAM" id="MobiDB-lite"/>
    </source>
</evidence>
<sequence length="72" mass="7760">MGKCTSHSPLRQVWLGVACSVYCHLTHTLAVPLSPSLFPKSLSISNPLRPPPPPTPSSLPSLLRQSTQLCQV</sequence>
<gene>
    <name evidence="2" type="ORF">E2C01_090142</name>
</gene>
<comment type="caution">
    <text evidence="2">The sequence shown here is derived from an EMBL/GenBank/DDBJ whole genome shotgun (WGS) entry which is preliminary data.</text>
</comment>
<feature type="compositionally biased region" description="Pro residues" evidence="1">
    <location>
        <begin position="48"/>
        <end position="57"/>
    </location>
</feature>
<dbReference type="AlphaFoldDB" id="A0A5B7JDW7"/>
<organism evidence="2 3">
    <name type="scientific">Portunus trituberculatus</name>
    <name type="common">Swimming crab</name>
    <name type="synonym">Neptunus trituberculatus</name>
    <dbReference type="NCBI Taxonomy" id="210409"/>
    <lineage>
        <taxon>Eukaryota</taxon>
        <taxon>Metazoa</taxon>
        <taxon>Ecdysozoa</taxon>
        <taxon>Arthropoda</taxon>
        <taxon>Crustacea</taxon>
        <taxon>Multicrustacea</taxon>
        <taxon>Malacostraca</taxon>
        <taxon>Eumalacostraca</taxon>
        <taxon>Eucarida</taxon>
        <taxon>Decapoda</taxon>
        <taxon>Pleocyemata</taxon>
        <taxon>Brachyura</taxon>
        <taxon>Eubrachyura</taxon>
        <taxon>Portunoidea</taxon>
        <taxon>Portunidae</taxon>
        <taxon>Portuninae</taxon>
        <taxon>Portunus</taxon>
    </lineage>
</organism>
<reference evidence="2 3" key="1">
    <citation type="submission" date="2019-05" db="EMBL/GenBank/DDBJ databases">
        <title>Another draft genome of Portunus trituberculatus and its Hox gene families provides insights of decapod evolution.</title>
        <authorList>
            <person name="Jeong J.-H."/>
            <person name="Song I."/>
            <person name="Kim S."/>
            <person name="Choi T."/>
            <person name="Kim D."/>
            <person name="Ryu S."/>
            <person name="Kim W."/>
        </authorList>
    </citation>
    <scope>NUCLEOTIDE SEQUENCE [LARGE SCALE GENOMIC DNA]</scope>
    <source>
        <tissue evidence="2">Muscle</tissue>
    </source>
</reference>
<dbReference type="EMBL" id="VSRR010100426">
    <property type="protein sequence ID" value="MPC94950.1"/>
    <property type="molecule type" value="Genomic_DNA"/>
</dbReference>
<evidence type="ECO:0000313" key="3">
    <source>
        <dbReference type="Proteomes" id="UP000324222"/>
    </source>
</evidence>
<feature type="compositionally biased region" description="Low complexity" evidence="1">
    <location>
        <begin position="58"/>
        <end position="72"/>
    </location>
</feature>